<dbReference type="KEGG" id="mpuf:101683179"/>
<evidence type="ECO:0000256" key="8">
    <source>
        <dbReference type="ARBA" id="ARBA00022989"/>
    </source>
</evidence>
<evidence type="ECO:0000313" key="17">
    <source>
        <dbReference type="Proteomes" id="UP000000715"/>
    </source>
</evidence>
<keyword evidence="12" id="KW-0407">Ion channel</keyword>
<dbReference type="GO" id="GO:0044325">
    <property type="term" value="F:transmembrane transporter binding"/>
    <property type="evidence" value="ECO:0007669"/>
    <property type="project" value="TreeGrafter"/>
</dbReference>
<evidence type="ECO:0000256" key="1">
    <source>
        <dbReference type="ARBA" id="ARBA00004162"/>
    </source>
</evidence>
<dbReference type="GO" id="GO:0008076">
    <property type="term" value="C:voltage-gated potassium channel complex"/>
    <property type="evidence" value="ECO:0007669"/>
    <property type="project" value="TreeGrafter"/>
</dbReference>
<evidence type="ECO:0000256" key="10">
    <source>
        <dbReference type="ARBA" id="ARBA00023136"/>
    </source>
</evidence>
<keyword evidence="10 15" id="KW-0472">Membrane</keyword>
<evidence type="ECO:0000256" key="14">
    <source>
        <dbReference type="SAM" id="MobiDB-lite"/>
    </source>
</evidence>
<dbReference type="CTD" id="389816"/>
<keyword evidence="4" id="KW-0433">Leucine-rich repeat</keyword>
<keyword evidence="6" id="KW-0732">Signal</keyword>
<keyword evidence="8 15" id="KW-1133">Transmembrane helix</keyword>
<dbReference type="OrthoDB" id="676979at2759"/>
<evidence type="ECO:0000256" key="4">
    <source>
        <dbReference type="ARBA" id="ARBA00022614"/>
    </source>
</evidence>
<reference evidence="18" key="1">
    <citation type="submission" date="2025-08" db="UniProtKB">
        <authorList>
            <consortium name="RefSeq"/>
        </authorList>
    </citation>
    <scope>IDENTIFICATION</scope>
    <source>
        <tissue evidence="18">Brain</tissue>
    </source>
</reference>
<evidence type="ECO:0000256" key="5">
    <source>
        <dbReference type="ARBA" id="ARBA00022692"/>
    </source>
</evidence>
<evidence type="ECO:0000256" key="11">
    <source>
        <dbReference type="ARBA" id="ARBA00023157"/>
    </source>
</evidence>
<dbReference type="Proteomes" id="UP000000715">
    <property type="component" value="Unplaced"/>
</dbReference>
<dbReference type="GO" id="GO:0005249">
    <property type="term" value="F:voltage-gated potassium channel activity"/>
    <property type="evidence" value="ECO:0007669"/>
    <property type="project" value="TreeGrafter"/>
</dbReference>
<dbReference type="Gene3D" id="3.80.10.10">
    <property type="entry name" value="Ribonuclease Inhibitor"/>
    <property type="match status" value="1"/>
</dbReference>
<protein>
    <submittedName>
        <fullName evidence="18">Leucine-rich repeat-containing protein 26</fullName>
    </submittedName>
</protein>
<keyword evidence="3" id="KW-1003">Cell membrane</keyword>
<sequence>MTVLLPRTPSTLQLSPGLQPPSCAHDPTSHPLWGWDHPYTGGGQHCVCWGRLAGQEMGRDWGEQQGSRGPIPRVASMSLVGVGVVQWPRPQRGTGWWGPQGRRARRLVSAAAGTEPRGAQLRDRWLAVQGAGWLPRPRPRCRTGLGTGTAGTRAGDLVFVQARRRPAGSADAQTEGSSRCPMPRPAFPSRRPPPPMLLLLLSPWPVWAESSTAAATSGTPGTPDCPEACARAPGGLVNCSGRALPAVPSGLSRGVRALLLDHNRVRALPPGAFVGAGTLLRLDLRENGLRWVHARAFWSLGALQQLDLSDNLLEALAPGTFSPLRALRSLSLAGNRLARLEPAALGALPLLRALSLRDNQLSALAPGLLAGLPALHALHLRGNPWTCGCALRPLCSWLRRHPRPAPEAETLLCVLPGRPSLSPLTAFTDAAFSHCSQPLGPWDLAVVYVLGPVSFLASLAACLALGSALTACRTRRSRAGVLSRLRPSARDPGPPAASARA</sequence>
<evidence type="ECO:0000256" key="2">
    <source>
        <dbReference type="ARBA" id="ARBA00022448"/>
    </source>
</evidence>
<comment type="subcellular location">
    <subcellularLocation>
        <location evidence="1">Cell membrane</location>
        <topology evidence="1">Single-pass membrane protein</topology>
    </subcellularLocation>
</comment>
<dbReference type="SUPFAM" id="SSF52058">
    <property type="entry name" value="L domain-like"/>
    <property type="match status" value="1"/>
</dbReference>
<evidence type="ECO:0000256" key="13">
    <source>
        <dbReference type="ARBA" id="ARBA00038736"/>
    </source>
</evidence>
<evidence type="ECO:0000256" key="15">
    <source>
        <dbReference type="SAM" id="Phobius"/>
    </source>
</evidence>
<evidence type="ECO:0000256" key="6">
    <source>
        <dbReference type="ARBA" id="ARBA00022729"/>
    </source>
</evidence>
<dbReference type="Pfam" id="PF13855">
    <property type="entry name" value="LRR_8"/>
    <property type="match status" value="2"/>
</dbReference>
<feature type="region of interest" description="Disordered" evidence="14">
    <location>
        <begin position="165"/>
        <end position="186"/>
    </location>
</feature>
<evidence type="ECO:0000259" key="16">
    <source>
        <dbReference type="SMART" id="SM00082"/>
    </source>
</evidence>
<dbReference type="InterPro" id="IPR000483">
    <property type="entry name" value="Cys-rich_flank_reg_C"/>
</dbReference>
<dbReference type="GeneID" id="101683179"/>
<keyword evidence="2" id="KW-0813">Transport</keyword>
<dbReference type="SMART" id="SM00369">
    <property type="entry name" value="LRR_TYP"/>
    <property type="match status" value="5"/>
</dbReference>
<gene>
    <name evidence="18" type="primary">LRRC26</name>
</gene>
<dbReference type="SMART" id="SM00082">
    <property type="entry name" value="LRRCT"/>
    <property type="match status" value="1"/>
</dbReference>
<organism evidence="17 18">
    <name type="scientific">Mustela putorius furo</name>
    <name type="common">European domestic ferret</name>
    <name type="synonym">Mustela furo</name>
    <dbReference type="NCBI Taxonomy" id="9669"/>
    <lineage>
        <taxon>Eukaryota</taxon>
        <taxon>Metazoa</taxon>
        <taxon>Chordata</taxon>
        <taxon>Craniata</taxon>
        <taxon>Vertebrata</taxon>
        <taxon>Euteleostomi</taxon>
        <taxon>Mammalia</taxon>
        <taxon>Eutheria</taxon>
        <taxon>Laurasiatheria</taxon>
        <taxon>Carnivora</taxon>
        <taxon>Caniformia</taxon>
        <taxon>Musteloidea</taxon>
        <taxon>Mustelidae</taxon>
        <taxon>Mustelinae</taxon>
        <taxon>Mustela</taxon>
    </lineage>
</organism>
<keyword evidence="17" id="KW-1185">Reference proteome</keyword>
<feature type="region of interest" description="Disordered" evidence="14">
    <location>
        <begin position="1"/>
        <end position="25"/>
    </location>
</feature>
<dbReference type="GO" id="GO:0099104">
    <property type="term" value="F:potassium channel activator activity"/>
    <property type="evidence" value="ECO:0007669"/>
    <property type="project" value="TreeGrafter"/>
</dbReference>
<dbReference type="RefSeq" id="XP_004780839.1">
    <property type="nucleotide sequence ID" value="XM_004780782.3"/>
</dbReference>
<keyword evidence="5 15" id="KW-0812">Transmembrane</keyword>
<evidence type="ECO:0000256" key="3">
    <source>
        <dbReference type="ARBA" id="ARBA00022475"/>
    </source>
</evidence>
<accession>A0A8U0T7V4</accession>
<feature type="transmembrane region" description="Helical" evidence="15">
    <location>
        <begin position="445"/>
        <end position="469"/>
    </location>
</feature>
<keyword evidence="7" id="KW-0677">Repeat</keyword>
<feature type="domain" description="LRRCT" evidence="16">
    <location>
        <begin position="383"/>
        <end position="436"/>
    </location>
</feature>
<dbReference type="InterPro" id="IPR051432">
    <property type="entry name" value="KCNMA1_auxiliary"/>
</dbReference>
<dbReference type="PANTHER" id="PTHR46473">
    <property type="entry name" value="GH08155P"/>
    <property type="match status" value="1"/>
</dbReference>
<evidence type="ECO:0000313" key="18">
    <source>
        <dbReference type="RefSeq" id="XP_004780839.1"/>
    </source>
</evidence>
<dbReference type="PANTHER" id="PTHR46473:SF2">
    <property type="entry name" value="LEUCINE-RICH REPEAT-CONTAINING PROTEIN 26"/>
    <property type="match status" value="1"/>
</dbReference>
<dbReference type="InterPro" id="IPR032675">
    <property type="entry name" value="LRR_dom_sf"/>
</dbReference>
<dbReference type="AlphaFoldDB" id="A0A8U0T7V4"/>
<evidence type="ECO:0000256" key="7">
    <source>
        <dbReference type="ARBA" id="ARBA00022737"/>
    </source>
</evidence>
<name>A0A8U0T7V4_MUSPF</name>
<comment type="subunit">
    <text evidence="13">Interacts with KCNMA1.</text>
</comment>
<dbReference type="InterPro" id="IPR001611">
    <property type="entry name" value="Leu-rich_rpt"/>
</dbReference>
<evidence type="ECO:0000256" key="12">
    <source>
        <dbReference type="ARBA" id="ARBA00023303"/>
    </source>
</evidence>
<proteinExistence type="predicted"/>
<evidence type="ECO:0000256" key="9">
    <source>
        <dbReference type="ARBA" id="ARBA00023065"/>
    </source>
</evidence>
<dbReference type="FunFam" id="3.80.10.10:FF:000015">
    <property type="entry name" value="Leucine rich repeat containing 38"/>
    <property type="match status" value="1"/>
</dbReference>
<keyword evidence="9" id="KW-0406">Ion transport</keyword>
<dbReference type="InterPro" id="IPR003591">
    <property type="entry name" value="Leu-rich_rpt_typical-subtyp"/>
</dbReference>
<keyword evidence="11" id="KW-1015">Disulfide bond</keyword>